<keyword evidence="2" id="KW-1185">Reference proteome</keyword>
<name>A0A4Z0H131_9BACI</name>
<accession>A0A4Z0H131</accession>
<reference evidence="1 2" key="1">
    <citation type="journal article" date="2003" name="Int. J. Syst. Evol. Microbiol.">
        <title>Halobacillus salinus sp. nov., isolated from a salt lake on the coast of the East Sea in Korea.</title>
        <authorList>
            <person name="Yoon J.H."/>
            <person name="Kang K.H."/>
            <person name="Park Y.H."/>
        </authorList>
    </citation>
    <scope>NUCLEOTIDE SEQUENCE [LARGE SCALE GENOMIC DNA]</scope>
    <source>
        <strain evidence="1 2">HSL-3</strain>
    </source>
</reference>
<protein>
    <submittedName>
        <fullName evidence="1">Uncharacterized protein</fullName>
    </submittedName>
</protein>
<dbReference type="AlphaFoldDB" id="A0A4Z0H131"/>
<organism evidence="1 2">
    <name type="scientific">Halobacillus salinus</name>
    <dbReference type="NCBI Taxonomy" id="192814"/>
    <lineage>
        <taxon>Bacteria</taxon>
        <taxon>Bacillati</taxon>
        <taxon>Bacillota</taxon>
        <taxon>Bacilli</taxon>
        <taxon>Bacillales</taxon>
        <taxon>Bacillaceae</taxon>
        <taxon>Halobacillus</taxon>
    </lineage>
</organism>
<comment type="caution">
    <text evidence="1">The sequence shown here is derived from an EMBL/GenBank/DDBJ whole genome shotgun (WGS) entry which is preliminary data.</text>
</comment>
<dbReference type="STRING" id="192814.GCA_900166575_00576"/>
<sequence>MKQTPGKWRHTYTVTVNEAETYYIKADRRIGFGQRKIDLYDAHGDTVATIAETSKSTAFLEKIPVVQWFLKTTYTCRSQGERIGAIRVKNSLIQDKLSLQSDDHHLLAYYHTGGRKEDKVSVFESDRQVGMVTKRKKVKWGAHEYSAEFRQGTDWLSAVMVMAITDIAWNNTEFPLNETVQRSGTEAYWGLDRLFGKKPDLSWGSSDSSSEC</sequence>
<evidence type="ECO:0000313" key="2">
    <source>
        <dbReference type="Proteomes" id="UP000297982"/>
    </source>
</evidence>
<gene>
    <name evidence="1" type="ORF">E4663_01405</name>
</gene>
<dbReference type="RefSeq" id="WP_135326407.1">
    <property type="nucleotide sequence ID" value="NZ_SRJC01000001.1"/>
</dbReference>
<dbReference type="Proteomes" id="UP000297982">
    <property type="component" value="Unassembled WGS sequence"/>
</dbReference>
<evidence type="ECO:0000313" key="1">
    <source>
        <dbReference type="EMBL" id="TGB03689.1"/>
    </source>
</evidence>
<dbReference type="Pfam" id="PF04525">
    <property type="entry name" value="LOR"/>
    <property type="match status" value="1"/>
</dbReference>
<proteinExistence type="predicted"/>
<dbReference type="EMBL" id="SRJC01000001">
    <property type="protein sequence ID" value="TGB03689.1"/>
    <property type="molecule type" value="Genomic_DNA"/>
</dbReference>
<dbReference type="InterPro" id="IPR007612">
    <property type="entry name" value="LOR"/>
</dbReference>